<evidence type="ECO:0000313" key="1">
    <source>
        <dbReference type="EMBL" id="QJB02650.1"/>
    </source>
</evidence>
<dbReference type="EMBL" id="MT143798">
    <property type="protein sequence ID" value="QJB02650.1"/>
    <property type="molecule type" value="Genomic_DNA"/>
</dbReference>
<accession>A0A6M3M8W2</accession>
<name>A0A6M3M8W2_9ZZZZ</name>
<sequence length="86" mass="10615">MYRYLILLLFLLYAFSTFALAEESDIQVFDQKHRRQLIIKQKGNQFDIFDKLWRRKGFIRGDNFYDERWNRKSFIMKGGDIEREAR</sequence>
<gene>
    <name evidence="1" type="ORF">MM171B01125_0014</name>
</gene>
<protein>
    <submittedName>
        <fullName evidence="1">Uncharacterized protein</fullName>
    </submittedName>
</protein>
<dbReference type="AlphaFoldDB" id="A0A6M3M8W2"/>
<proteinExistence type="predicted"/>
<reference evidence="1" key="1">
    <citation type="submission" date="2020-03" db="EMBL/GenBank/DDBJ databases">
        <title>The deep terrestrial virosphere.</title>
        <authorList>
            <person name="Holmfeldt K."/>
            <person name="Nilsson E."/>
            <person name="Simone D."/>
            <person name="Lopez-Fernandez M."/>
            <person name="Wu X."/>
            <person name="de Brujin I."/>
            <person name="Lundin D."/>
            <person name="Andersson A."/>
            <person name="Bertilsson S."/>
            <person name="Dopson M."/>
        </authorList>
    </citation>
    <scope>NUCLEOTIDE SEQUENCE</scope>
    <source>
        <strain evidence="1">MM171B01125</strain>
    </source>
</reference>
<organism evidence="1">
    <name type="scientific">viral metagenome</name>
    <dbReference type="NCBI Taxonomy" id="1070528"/>
    <lineage>
        <taxon>unclassified sequences</taxon>
        <taxon>metagenomes</taxon>
        <taxon>organismal metagenomes</taxon>
    </lineage>
</organism>